<feature type="compositionally biased region" description="Pro residues" evidence="1">
    <location>
        <begin position="56"/>
        <end position="68"/>
    </location>
</feature>
<sequence length="93" mass="9563">LVGEGNSTSKAYSLTLQKAPKIAVTVCYKCGTKSVVQTGAPENCHIKVTTQTTAQPSPPSDGDSPPPSGAVISEMSILLGCVIAVATSSYHVW</sequence>
<proteinExistence type="predicted"/>
<organism evidence="2 3">
    <name type="scientific">Cystoisospora suis</name>
    <dbReference type="NCBI Taxonomy" id="483139"/>
    <lineage>
        <taxon>Eukaryota</taxon>
        <taxon>Sar</taxon>
        <taxon>Alveolata</taxon>
        <taxon>Apicomplexa</taxon>
        <taxon>Conoidasida</taxon>
        <taxon>Coccidia</taxon>
        <taxon>Eucoccidiorida</taxon>
        <taxon>Eimeriorina</taxon>
        <taxon>Sarcocystidae</taxon>
        <taxon>Cystoisospora</taxon>
    </lineage>
</organism>
<dbReference type="Proteomes" id="UP000221165">
    <property type="component" value="Unassembled WGS sequence"/>
</dbReference>
<dbReference type="AlphaFoldDB" id="A0A2C6KK26"/>
<protein>
    <submittedName>
        <fullName evidence="2">Uncharacterized protein</fullName>
    </submittedName>
</protein>
<evidence type="ECO:0000313" key="3">
    <source>
        <dbReference type="Proteomes" id="UP000221165"/>
    </source>
</evidence>
<dbReference type="RefSeq" id="XP_067926074.1">
    <property type="nucleotide sequence ID" value="XM_068061953.1"/>
</dbReference>
<evidence type="ECO:0000256" key="1">
    <source>
        <dbReference type="SAM" id="MobiDB-lite"/>
    </source>
</evidence>
<dbReference type="EMBL" id="MIGC01000701">
    <property type="protein sequence ID" value="PHJ24401.1"/>
    <property type="molecule type" value="Genomic_DNA"/>
</dbReference>
<comment type="caution">
    <text evidence="2">The sequence shown here is derived from an EMBL/GenBank/DDBJ whole genome shotgun (WGS) entry which is preliminary data.</text>
</comment>
<accession>A0A2C6KK26</accession>
<dbReference type="VEuPathDB" id="ToxoDB:CSUI_001748"/>
<reference evidence="2 3" key="1">
    <citation type="journal article" date="2017" name="Int. J. Parasitol.">
        <title>The genome of the protozoan parasite Cystoisospora suis and a reverse vaccinology approach to identify vaccine candidates.</title>
        <authorList>
            <person name="Palmieri N."/>
            <person name="Shrestha A."/>
            <person name="Ruttkowski B."/>
            <person name="Beck T."/>
            <person name="Vogl C."/>
            <person name="Tomley F."/>
            <person name="Blake D.P."/>
            <person name="Joachim A."/>
        </authorList>
    </citation>
    <scope>NUCLEOTIDE SEQUENCE [LARGE SCALE GENOMIC DNA]</scope>
    <source>
        <strain evidence="2 3">Wien I</strain>
    </source>
</reference>
<gene>
    <name evidence="2" type="ORF">CSUI_001748</name>
</gene>
<dbReference type="GeneID" id="94425164"/>
<feature type="non-terminal residue" evidence="2">
    <location>
        <position position="1"/>
    </location>
</feature>
<keyword evidence="3" id="KW-1185">Reference proteome</keyword>
<name>A0A2C6KK26_9APIC</name>
<feature type="region of interest" description="Disordered" evidence="1">
    <location>
        <begin position="50"/>
        <end position="69"/>
    </location>
</feature>
<evidence type="ECO:0000313" key="2">
    <source>
        <dbReference type="EMBL" id="PHJ24401.1"/>
    </source>
</evidence>